<reference evidence="3" key="1">
    <citation type="submission" date="2020-12" db="EMBL/GenBank/DDBJ databases">
        <title>Metabolic potential, ecology and presence of endohyphal bacteria is reflected in genomic diversity of Mucoromycotina.</title>
        <authorList>
            <person name="Muszewska A."/>
            <person name="Okrasinska A."/>
            <person name="Steczkiewicz K."/>
            <person name="Drgas O."/>
            <person name="Orlowska M."/>
            <person name="Perlinska-Lenart U."/>
            <person name="Aleksandrzak-Piekarczyk T."/>
            <person name="Szatraj K."/>
            <person name="Zielenkiewicz U."/>
            <person name="Pilsyk S."/>
            <person name="Malc E."/>
            <person name="Mieczkowski P."/>
            <person name="Kruszewska J.S."/>
            <person name="Biernat P."/>
            <person name="Pawlowska J."/>
        </authorList>
    </citation>
    <scope>NUCLEOTIDE SEQUENCE</scope>
    <source>
        <strain evidence="3">WA0000017839</strain>
    </source>
</reference>
<dbReference type="EMBL" id="JAEPRD010000130">
    <property type="protein sequence ID" value="KAG2197328.1"/>
    <property type="molecule type" value="Genomic_DNA"/>
</dbReference>
<organism evidence="3 4">
    <name type="scientific">Mucor saturninus</name>
    <dbReference type="NCBI Taxonomy" id="64648"/>
    <lineage>
        <taxon>Eukaryota</taxon>
        <taxon>Fungi</taxon>
        <taxon>Fungi incertae sedis</taxon>
        <taxon>Mucoromycota</taxon>
        <taxon>Mucoromycotina</taxon>
        <taxon>Mucoromycetes</taxon>
        <taxon>Mucorales</taxon>
        <taxon>Mucorineae</taxon>
        <taxon>Mucoraceae</taxon>
        <taxon>Mucor</taxon>
    </lineage>
</organism>
<feature type="region of interest" description="Disordered" evidence="1">
    <location>
        <begin position="346"/>
        <end position="366"/>
    </location>
</feature>
<evidence type="ECO:0000259" key="2">
    <source>
        <dbReference type="Pfam" id="PF17921"/>
    </source>
</evidence>
<dbReference type="AlphaFoldDB" id="A0A8H7QRA1"/>
<accession>A0A8H7QRA1</accession>
<name>A0A8H7QRA1_9FUNG</name>
<feature type="domain" description="Integrase zinc-binding" evidence="2">
    <location>
        <begin position="147"/>
        <end position="193"/>
    </location>
</feature>
<sequence length="391" mass="43113">MSDPSTSPVPTNNHAAAACVATVAAAATAAAAAAAAASPFYFTPPPSIDYDHVMHEYQQFPSAEEFNAIVNDYLQNLSSKKRDKALVDSHRYKLILQVLKDPRNTAISTAQFRFWVKKMFRLFTSEYMEFVCHDDKPVATREDIYGILILAHKEAHHGGRDKTSALVRKRYSWIPKELIARFVRHCPFCISRRNGCQLKNEPFYNTPQTQRLSYDLVSYLTKEQVDHQQQQQRPPHWGANGNNYYNSISVAANVATCAAAAAVATPQEENQFDFYYSQQPREENSPTTSHSRPFPSLPSYSYLLYSATNNPPHSSYNNNKNTNAPCAAAAAAVVAAAAIAAVNSNEPSSSPSCSSSSAASSPSDQQQTPCAYSLVAHDLIDNNDNHFIATC</sequence>
<comment type="caution">
    <text evidence="3">The sequence shown here is derived from an EMBL/GenBank/DDBJ whole genome shotgun (WGS) entry which is preliminary data.</text>
</comment>
<dbReference type="Proteomes" id="UP000603453">
    <property type="component" value="Unassembled WGS sequence"/>
</dbReference>
<proteinExistence type="predicted"/>
<gene>
    <name evidence="3" type="ORF">INT47_012758</name>
</gene>
<evidence type="ECO:0000313" key="4">
    <source>
        <dbReference type="Proteomes" id="UP000603453"/>
    </source>
</evidence>
<keyword evidence="4" id="KW-1185">Reference proteome</keyword>
<dbReference type="OrthoDB" id="2499658at2759"/>
<feature type="compositionally biased region" description="Low complexity" evidence="1">
    <location>
        <begin position="346"/>
        <end position="363"/>
    </location>
</feature>
<protein>
    <recommendedName>
        <fullName evidence="2">Integrase zinc-binding domain-containing protein</fullName>
    </recommendedName>
</protein>
<evidence type="ECO:0000313" key="3">
    <source>
        <dbReference type="EMBL" id="KAG2197328.1"/>
    </source>
</evidence>
<evidence type="ECO:0000256" key="1">
    <source>
        <dbReference type="SAM" id="MobiDB-lite"/>
    </source>
</evidence>
<dbReference type="InterPro" id="IPR041588">
    <property type="entry name" value="Integrase_H2C2"/>
</dbReference>
<dbReference type="Pfam" id="PF17921">
    <property type="entry name" value="Integrase_H2C2"/>
    <property type="match status" value="1"/>
</dbReference>
<dbReference type="Gene3D" id="1.10.340.70">
    <property type="match status" value="1"/>
</dbReference>